<organism evidence="2 3">
    <name type="scientific">Angiostrongylus cantonensis</name>
    <name type="common">Rat lungworm</name>
    <dbReference type="NCBI Taxonomy" id="6313"/>
    <lineage>
        <taxon>Eukaryota</taxon>
        <taxon>Metazoa</taxon>
        <taxon>Ecdysozoa</taxon>
        <taxon>Nematoda</taxon>
        <taxon>Chromadorea</taxon>
        <taxon>Rhabditida</taxon>
        <taxon>Rhabditina</taxon>
        <taxon>Rhabditomorpha</taxon>
        <taxon>Strongyloidea</taxon>
        <taxon>Metastrongylidae</taxon>
        <taxon>Angiostrongylus</taxon>
    </lineage>
</organism>
<feature type="compositionally biased region" description="Basic and acidic residues" evidence="1">
    <location>
        <begin position="107"/>
        <end position="121"/>
    </location>
</feature>
<evidence type="ECO:0000313" key="3">
    <source>
        <dbReference type="WBParaSite" id="ACAC_0000556401-mRNA-1"/>
    </source>
</evidence>
<evidence type="ECO:0000313" key="2">
    <source>
        <dbReference type="Proteomes" id="UP000035642"/>
    </source>
</evidence>
<dbReference type="STRING" id="6313.A0A0K0D669"/>
<dbReference type="WBParaSite" id="ACAC_0000556401-mRNA-1">
    <property type="protein sequence ID" value="ACAC_0000556401-mRNA-1"/>
    <property type="gene ID" value="ACAC_0000556401"/>
</dbReference>
<name>A0A0K0D669_ANGCA</name>
<feature type="region of interest" description="Disordered" evidence="1">
    <location>
        <begin position="186"/>
        <end position="237"/>
    </location>
</feature>
<reference evidence="2" key="1">
    <citation type="submission" date="2012-09" db="EMBL/GenBank/DDBJ databases">
        <authorList>
            <person name="Martin A.A."/>
        </authorList>
    </citation>
    <scope>NUCLEOTIDE SEQUENCE</scope>
</reference>
<feature type="compositionally biased region" description="Basic and acidic residues" evidence="1">
    <location>
        <begin position="198"/>
        <end position="237"/>
    </location>
</feature>
<keyword evidence="2" id="KW-1185">Reference proteome</keyword>
<dbReference type="AlphaFoldDB" id="A0A0K0D669"/>
<reference evidence="3" key="2">
    <citation type="submission" date="2017-02" db="UniProtKB">
        <authorList>
            <consortium name="WormBaseParasite"/>
        </authorList>
    </citation>
    <scope>IDENTIFICATION</scope>
</reference>
<evidence type="ECO:0000256" key="1">
    <source>
        <dbReference type="SAM" id="MobiDB-lite"/>
    </source>
</evidence>
<protein>
    <submittedName>
        <fullName evidence="3">DUF2040 domain-containing protein</fullName>
    </submittedName>
</protein>
<sequence>MSPEERAALKKKEIEAEFLRYKLARRAAAERAKQQAEEGNVSSVSPGEDAADVGLIKDRFDKGEAFKGHEVDERGVDVEIKMAGKAREKFMQIDASGAAPVLPNQTKKHEPSKWDKREDRPAAEIINRRVAEDNDEPEGDDAFDVKNLMNKFKQLGEASPASTTLSTEQRAELEAIKSEAKSLKKRFEQGIDDDSDLTEEKRRQMQEEFERLRKEREEAQRRLEEERAIEMQQEKGVEKDDVHIKMFDMLTIVYTKKSNLQAEHAAKMAAKWEKIQAKEAKKAERSRMPEKKPVTVRSPLLSLMDFASN</sequence>
<feature type="region of interest" description="Disordered" evidence="1">
    <location>
        <begin position="30"/>
        <end position="51"/>
    </location>
</feature>
<feature type="compositionally biased region" description="Basic and acidic residues" evidence="1">
    <location>
        <begin position="278"/>
        <end position="293"/>
    </location>
</feature>
<feature type="region of interest" description="Disordered" evidence="1">
    <location>
        <begin position="95"/>
        <end position="121"/>
    </location>
</feature>
<dbReference type="Proteomes" id="UP000035642">
    <property type="component" value="Unassembled WGS sequence"/>
</dbReference>
<accession>A0A0K0D669</accession>
<feature type="region of interest" description="Disordered" evidence="1">
    <location>
        <begin position="278"/>
        <end position="309"/>
    </location>
</feature>
<proteinExistence type="predicted"/>